<evidence type="ECO:0000256" key="1">
    <source>
        <dbReference type="SAM" id="MobiDB-lite"/>
    </source>
</evidence>
<sequence length="397" mass="45002">MAEDFWTQSPSGNSSPFVEKLKALSQDISPLIDRLDGLTLGDDDHTCDDDEELFNHHNLNWAEMASQKVKTGSIGMGKLHSLLKAKATPKDSTAPKDSTTPKESVTPKESETPNRLGTLNESANVAIPIEEATTPPENAPSPGTALENTAMHIDEKQSVEPSLLKTLPAEIRLLIYEELLVSDQRLQLSRKSLQKHPNQKRSIHTEILRTCKLMYEEGMSVLYGENIFDFGELQRRPHFAQILPKTFKKNASRIRQILLSYAAASEELPYASMLPSHRLLTDNVTACLSCFNISLSQLRLLAISIRPYKLHDPVVKAMVRDPYVAIHDWYEDGNQGVSVDEIWAMEKNAVLEHEIDGLLEKEDVLRIVRGVEARRRVWVEWEEDWEGRVWVVLHRRV</sequence>
<dbReference type="PANTHER" id="PTHR42085:SF2">
    <property type="entry name" value="F-BOX DOMAIN-CONTAINING PROTEIN"/>
    <property type="match status" value="1"/>
</dbReference>
<dbReference type="OrthoDB" id="62952at2759"/>
<name>A0A9P4N2J2_9PLEO</name>
<dbReference type="Proteomes" id="UP000799536">
    <property type="component" value="Unassembled WGS sequence"/>
</dbReference>
<comment type="caution">
    <text evidence="3">The sequence shown here is derived from an EMBL/GenBank/DDBJ whole genome shotgun (WGS) entry which is preliminary data.</text>
</comment>
<dbReference type="PANTHER" id="PTHR42085">
    <property type="entry name" value="F-BOX DOMAIN-CONTAINING PROTEIN"/>
    <property type="match status" value="1"/>
</dbReference>
<evidence type="ECO:0000313" key="3">
    <source>
        <dbReference type="EMBL" id="KAF2204845.1"/>
    </source>
</evidence>
<dbReference type="AlphaFoldDB" id="A0A9P4N2J2"/>
<organism evidence="3 4">
    <name type="scientific">Delitschia confertaspora ATCC 74209</name>
    <dbReference type="NCBI Taxonomy" id="1513339"/>
    <lineage>
        <taxon>Eukaryota</taxon>
        <taxon>Fungi</taxon>
        <taxon>Dikarya</taxon>
        <taxon>Ascomycota</taxon>
        <taxon>Pezizomycotina</taxon>
        <taxon>Dothideomycetes</taxon>
        <taxon>Pleosporomycetidae</taxon>
        <taxon>Pleosporales</taxon>
        <taxon>Delitschiaceae</taxon>
        <taxon>Delitschia</taxon>
    </lineage>
</organism>
<dbReference type="InterPro" id="IPR056632">
    <property type="entry name" value="DUF7730"/>
</dbReference>
<proteinExistence type="predicted"/>
<dbReference type="EMBL" id="ML993867">
    <property type="protein sequence ID" value="KAF2204845.1"/>
    <property type="molecule type" value="Genomic_DNA"/>
</dbReference>
<feature type="domain" description="DUF7730" evidence="2">
    <location>
        <begin position="194"/>
        <end position="279"/>
    </location>
</feature>
<reference evidence="3" key="1">
    <citation type="journal article" date="2020" name="Stud. Mycol.">
        <title>101 Dothideomycetes genomes: a test case for predicting lifestyles and emergence of pathogens.</title>
        <authorList>
            <person name="Haridas S."/>
            <person name="Albert R."/>
            <person name="Binder M."/>
            <person name="Bloem J."/>
            <person name="Labutti K."/>
            <person name="Salamov A."/>
            <person name="Andreopoulos B."/>
            <person name="Baker S."/>
            <person name="Barry K."/>
            <person name="Bills G."/>
            <person name="Bluhm B."/>
            <person name="Cannon C."/>
            <person name="Castanera R."/>
            <person name="Culley D."/>
            <person name="Daum C."/>
            <person name="Ezra D."/>
            <person name="Gonzalez J."/>
            <person name="Henrissat B."/>
            <person name="Kuo A."/>
            <person name="Liang C."/>
            <person name="Lipzen A."/>
            <person name="Lutzoni F."/>
            <person name="Magnuson J."/>
            <person name="Mondo S."/>
            <person name="Nolan M."/>
            <person name="Ohm R."/>
            <person name="Pangilinan J."/>
            <person name="Park H.-J."/>
            <person name="Ramirez L."/>
            <person name="Alfaro M."/>
            <person name="Sun H."/>
            <person name="Tritt A."/>
            <person name="Yoshinaga Y."/>
            <person name="Zwiers L.-H."/>
            <person name="Turgeon B."/>
            <person name="Goodwin S."/>
            <person name="Spatafora J."/>
            <person name="Crous P."/>
            <person name="Grigoriev I."/>
        </authorList>
    </citation>
    <scope>NUCLEOTIDE SEQUENCE</scope>
    <source>
        <strain evidence="3">ATCC 74209</strain>
    </source>
</reference>
<protein>
    <recommendedName>
        <fullName evidence="2">DUF7730 domain-containing protein</fullName>
    </recommendedName>
</protein>
<dbReference type="Pfam" id="PF24864">
    <property type="entry name" value="DUF7730"/>
    <property type="match status" value="1"/>
</dbReference>
<evidence type="ECO:0000313" key="4">
    <source>
        <dbReference type="Proteomes" id="UP000799536"/>
    </source>
</evidence>
<feature type="region of interest" description="Disordered" evidence="1">
    <location>
        <begin position="86"/>
        <end position="120"/>
    </location>
</feature>
<evidence type="ECO:0000259" key="2">
    <source>
        <dbReference type="Pfam" id="PF24864"/>
    </source>
</evidence>
<dbReference type="InterPro" id="IPR038883">
    <property type="entry name" value="AN11006-like"/>
</dbReference>
<accession>A0A9P4N2J2</accession>
<gene>
    <name evidence="3" type="ORF">GQ43DRAFT_477868</name>
</gene>
<keyword evidence="4" id="KW-1185">Reference proteome</keyword>